<evidence type="ECO:0000313" key="3">
    <source>
        <dbReference type="Proteomes" id="UP000823561"/>
    </source>
</evidence>
<dbReference type="EMBL" id="JADWDJ010000009">
    <property type="protein sequence ID" value="KAG5276020.1"/>
    <property type="molecule type" value="Genomic_DNA"/>
</dbReference>
<name>A0AAV6GQL1_9TELE</name>
<dbReference type="Proteomes" id="UP000823561">
    <property type="component" value="Chromosome 9"/>
</dbReference>
<sequence length="360" mass="40910">MTENTCSFNEDQERHSTMSLIECGDAYCDGNIDQHGPDHSDFGAWFDCYNDFSTTDRQFLKISIDQRKDGAGTRRTVNYCNIPAVFIDRSKLGRARCIKLCQSQGQEVDRHPDCDLTSRPSTGQKCHHESATGDNKEKVIPENKIKWSSDKNPKKPCSVEDLEGPICIRPTCCVKSYQNSGDVSPTPDPSHQTSRMKKHSLFRSPANVNSVSWNQAFRHRGVKKKVTSDVMKDISLSTHKNNIVWCRKWPDPPSGQCRNKLKSPGGSGREGKDMNKAMPVFTETGRGSGCQRVEQLHRAVVSPFTKRFQTPIFWHGHLRSRPPKFSDRYTTLPRSAPPQTLLIESSRRMYFNKAIDKPWM</sequence>
<feature type="region of interest" description="Disordered" evidence="1">
    <location>
        <begin position="255"/>
        <end position="274"/>
    </location>
</feature>
<organism evidence="2 3">
    <name type="scientific">Alosa alosa</name>
    <name type="common">allis shad</name>
    <dbReference type="NCBI Taxonomy" id="278164"/>
    <lineage>
        <taxon>Eukaryota</taxon>
        <taxon>Metazoa</taxon>
        <taxon>Chordata</taxon>
        <taxon>Craniata</taxon>
        <taxon>Vertebrata</taxon>
        <taxon>Euteleostomi</taxon>
        <taxon>Actinopterygii</taxon>
        <taxon>Neopterygii</taxon>
        <taxon>Teleostei</taxon>
        <taxon>Clupei</taxon>
        <taxon>Clupeiformes</taxon>
        <taxon>Clupeoidei</taxon>
        <taxon>Clupeidae</taxon>
        <taxon>Alosa</taxon>
    </lineage>
</organism>
<evidence type="ECO:0000256" key="1">
    <source>
        <dbReference type="SAM" id="MobiDB-lite"/>
    </source>
</evidence>
<feature type="compositionally biased region" description="Polar residues" evidence="1">
    <location>
        <begin position="179"/>
        <end position="193"/>
    </location>
</feature>
<feature type="region of interest" description="Disordered" evidence="1">
    <location>
        <begin position="179"/>
        <end position="202"/>
    </location>
</feature>
<reference evidence="2" key="1">
    <citation type="submission" date="2020-10" db="EMBL/GenBank/DDBJ databases">
        <title>Chromosome-scale genome assembly of the Allis shad, Alosa alosa.</title>
        <authorList>
            <person name="Margot Z."/>
            <person name="Christophe K."/>
            <person name="Cabau C."/>
            <person name="Louis A."/>
            <person name="Berthelot C."/>
            <person name="Parey E."/>
            <person name="Roest Crollius H."/>
            <person name="Montfort J."/>
            <person name="Robinson-Rechavi M."/>
            <person name="Bucao C."/>
            <person name="Bouchez O."/>
            <person name="Gislard M."/>
            <person name="Lluch J."/>
            <person name="Milhes M."/>
            <person name="Lampietro C."/>
            <person name="Lopez Roques C."/>
            <person name="Donnadieu C."/>
            <person name="Braasch I."/>
            <person name="Desvignes T."/>
            <person name="Postlethwait J."/>
            <person name="Bobe J."/>
            <person name="Guiguen Y."/>
        </authorList>
    </citation>
    <scope>NUCLEOTIDE SEQUENCE</scope>
    <source>
        <strain evidence="2">M-15738</strain>
        <tissue evidence="2">Blood</tissue>
    </source>
</reference>
<comment type="caution">
    <text evidence="2">The sequence shown here is derived from an EMBL/GenBank/DDBJ whole genome shotgun (WGS) entry which is preliminary data.</text>
</comment>
<accession>A0AAV6GQL1</accession>
<protein>
    <submittedName>
        <fullName evidence="2">Uncharacterized protein</fullName>
    </submittedName>
</protein>
<gene>
    <name evidence="2" type="ORF">AALO_G00127040</name>
</gene>
<evidence type="ECO:0000313" key="2">
    <source>
        <dbReference type="EMBL" id="KAG5276020.1"/>
    </source>
</evidence>
<dbReference type="AlphaFoldDB" id="A0AAV6GQL1"/>
<proteinExistence type="predicted"/>
<keyword evidence="3" id="KW-1185">Reference proteome</keyword>